<organism evidence="2">
    <name type="scientific">Culex pipiens</name>
    <name type="common">House mosquito</name>
    <dbReference type="NCBI Taxonomy" id="7175"/>
    <lineage>
        <taxon>Eukaryota</taxon>
        <taxon>Metazoa</taxon>
        <taxon>Ecdysozoa</taxon>
        <taxon>Arthropoda</taxon>
        <taxon>Hexapoda</taxon>
        <taxon>Insecta</taxon>
        <taxon>Pterygota</taxon>
        <taxon>Neoptera</taxon>
        <taxon>Endopterygota</taxon>
        <taxon>Diptera</taxon>
        <taxon>Nematocera</taxon>
        <taxon>Culicoidea</taxon>
        <taxon>Culicidae</taxon>
        <taxon>Culicinae</taxon>
        <taxon>Culicini</taxon>
        <taxon>Culex</taxon>
        <taxon>Culex</taxon>
    </lineage>
</organism>
<protein>
    <submittedName>
        <fullName evidence="2">(northern house mosquito) hypothetical protein</fullName>
    </submittedName>
</protein>
<feature type="compositionally biased region" description="Basic and acidic residues" evidence="1">
    <location>
        <begin position="136"/>
        <end position="147"/>
    </location>
</feature>
<feature type="region of interest" description="Disordered" evidence="1">
    <location>
        <begin position="71"/>
        <end position="167"/>
    </location>
</feature>
<reference evidence="2" key="1">
    <citation type="submission" date="2021-05" db="EMBL/GenBank/DDBJ databases">
        <authorList>
            <person name="Alioto T."/>
            <person name="Alioto T."/>
            <person name="Gomez Garrido J."/>
        </authorList>
    </citation>
    <scope>NUCLEOTIDE SEQUENCE</scope>
</reference>
<feature type="compositionally biased region" description="Basic and acidic residues" evidence="1">
    <location>
        <begin position="78"/>
        <end position="112"/>
    </location>
</feature>
<evidence type="ECO:0000313" key="2">
    <source>
        <dbReference type="EMBL" id="CAG6564594.1"/>
    </source>
</evidence>
<feature type="compositionally biased region" description="Basic residues" evidence="1">
    <location>
        <begin position="148"/>
        <end position="159"/>
    </location>
</feature>
<proteinExistence type="predicted"/>
<accession>A0A8D8NGQ4</accession>
<dbReference type="EMBL" id="HBUE01272345">
    <property type="protein sequence ID" value="CAG6564594.1"/>
    <property type="molecule type" value="Transcribed_RNA"/>
</dbReference>
<evidence type="ECO:0000256" key="1">
    <source>
        <dbReference type="SAM" id="MobiDB-lite"/>
    </source>
</evidence>
<name>A0A8D8NGQ4_CULPI</name>
<sequence>MSVPDHVDREKLLAGSAAGSFVSFQPTGRGSLDRSACARSHLQGSVQRQWPLLGRVLLRVSPGSAADLLQPLLLPHHQRNEGEHDPGVERCRTDRGSAHQGREEGGGAREPDPAEDQDEDGPHQGDAAEDPGAGARSDHARESDPFRRLLHVRGHRARVRAGPDAAP</sequence>
<dbReference type="EMBL" id="HBUE01167029">
    <property type="protein sequence ID" value="CAG6513127.1"/>
    <property type="molecule type" value="Transcribed_RNA"/>
</dbReference>
<dbReference type="AlphaFoldDB" id="A0A8D8NGQ4"/>